<evidence type="ECO:0000313" key="4">
    <source>
        <dbReference type="Proteomes" id="UP000016930"/>
    </source>
</evidence>
<dbReference type="SUPFAM" id="SSF52540">
    <property type="entry name" value="P-loop containing nucleoside triphosphate hydrolases"/>
    <property type="match status" value="1"/>
</dbReference>
<feature type="domain" description="NACHT" evidence="2">
    <location>
        <begin position="247"/>
        <end position="395"/>
    </location>
</feature>
<evidence type="ECO:0000259" key="2">
    <source>
        <dbReference type="PROSITE" id="PS50837"/>
    </source>
</evidence>
<evidence type="ECO:0000313" key="3">
    <source>
        <dbReference type="EMBL" id="EMD36790.1"/>
    </source>
</evidence>
<dbReference type="Gene3D" id="3.40.50.300">
    <property type="entry name" value="P-loop containing nucleotide triphosphate hydrolases"/>
    <property type="match status" value="1"/>
</dbReference>
<dbReference type="Proteomes" id="UP000016930">
    <property type="component" value="Unassembled WGS sequence"/>
</dbReference>
<dbReference type="CDD" id="cd21037">
    <property type="entry name" value="MLKL_NTD"/>
    <property type="match status" value="1"/>
</dbReference>
<keyword evidence="1" id="KW-0677">Repeat</keyword>
<proteinExistence type="predicted"/>
<sequence>MRNPKAVKQLSDRDEPADAALSTAIDVVGVAECATSNIPVPGLGAAFSALDVLLHKVQDMKSNTQEAQDTIHNIESLRLVLESSTTKILDQTRYIDDIQRQRMLRQDSASEELRVRIDKLSKELGTLGKLAEKLPKKRCWMRLLFTQQHAELLQRINRRVTEAKGRFQVHGDINIEQILGEMCELMKREEHERLLRIHSDILEKLNPADASYRSSAADEKSRLLPGTRKEILRDLHDWATSDDTTKRIYVLHGSAGIGKSSVAYAFSKSIEDGQLGATWFFNHGIDECKDPQRVIPTLVYQIARHSHEAMRHIVDAVQKHLPEGRNQSLEYQVRELLEGPLCRLNSSLASTVLVLDGFDECSNVTGMVPLLLKLLCRAAHTIPSLRILIVTRPESYILTALQSNPYIGLLKFRNLEDVAAGKDIAQLLEGRLRSGENGLLPLLVARPEAIEKLTILADGLFIYAETVLRFLEQDPFFAIKSYDRLISSNGVIPGASTKPDRLAILYSTILKNAFEEHFHDAVRMEGTCKVLAWITHPRNDFSASKLAEEGISVDMTRDVVNRLRSVLRIEGDPMDTKATFGLYHLSLTQFLLDKARFTEPDLPMSKAVGIIAFESLNKILLECRTYLGPWDDPKSTVNVQFRPLRLLKHVKLEPQIDNKSKCELILSTGLSAESWVDFIRDEVQWSNRLQAELLSMAKARWTDWMLLCVQYASRKTPNDVVSWDDGLFQWMIVLEVWYMEHDDDGELSKIIEEAHAQAKREEERLTNRQSTWDINDRSSHYEGARRRLSGQYVLRGPPNAAERLAKVADGIFIFAAIALRYIVQERYHAIRIYDNIVDSAQDISDNSGSDRIYILYGRIMDNAFENYYHDSFRMDGLSAVMTWIRGPGGDLSAAGLAEEDIPVHVTQDIVMRLRSVLKITGDPEDPDTEFRPCHSSFLQFLFQSQHSCFRLPIKTALPLIAIRACHKIILECRAYVQSLAGAGPAFEVPIHLPRYLPGCNPSDIHDDEDNLIYEPIVASCQAINRWTFFLFIHGSIWPDTVKSVLLALARDGMAE</sequence>
<organism evidence="3 4">
    <name type="scientific">Ceriporiopsis subvermispora (strain B)</name>
    <name type="common">White-rot fungus</name>
    <name type="synonym">Gelatoporia subvermispora</name>
    <dbReference type="NCBI Taxonomy" id="914234"/>
    <lineage>
        <taxon>Eukaryota</taxon>
        <taxon>Fungi</taxon>
        <taxon>Dikarya</taxon>
        <taxon>Basidiomycota</taxon>
        <taxon>Agaricomycotina</taxon>
        <taxon>Agaricomycetes</taxon>
        <taxon>Polyporales</taxon>
        <taxon>Gelatoporiaceae</taxon>
        <taxon>Gelatoporia</taxon>
    </lineage>
</organism>
<gene>
    <name evidence="3" type="ORF">CERSUDRAFT_95061</name>
</gene>
<protein>
    <recommendedName>
        <fullName evidence="2">NACHT domain-containing protein</fullName>
    </recommendedName>
</protein>
<dbReference type="STRING" id="914234.M2QXE1"/>
<reference evidence="3 4" key="1">
    <citation type="journal article" date="2012" name="Proc. Natl. Acad. Sci. U.S.A.">
        <title>Comparative genomics of Ceriporiopsis subvermispora and Phanerochaete chrysosporium provide insight into selective ligninolysis.</title>
        <authorList>
            <person name="Fernandez-Fueyo E."/>
            <person name="Ruiz-Duenas F.J."/>
            <person name="Ferreira P."/>
            <person name="Floudas D."/>
            <person name="Hibbett D.S."/>
            <person name="Canessa P."/>
            <person name="Larrondo L.F."/>
            <person name="James T.Y."/>
            <person name="Seelenfreund D."/>
            <person name="Lobos S."/>
            <person name="Polanco R."/>
            <person name="Tello M."/>
            <person name="Honda Y."/>
            <person name="Watanabe T."/>
            <person name="Watanabe T."/>
            <person name="Ryu J.S."/>
            <person name="Kubicek C.P."/>
            <person name="Schmoll M."/>
            <person name="Gaskell J."/>
            <person name="Hammel K.E."/>
            <person name="St John F.J."/>
            <person name="Vanden Wymelenberg A."/>
            <person name="Sabat G."/>
            <person name="Splinter BonDurant S."/>
            <person name="Syed K."/>
            <person name="Yadav J.S."/>
            <person name="Doddapaneni H."/>
            <person name="Subramanian V."/>
            <person name="Lavin J.L."/>
            <person name="Oguiza J.A."/>
            <person name="Perez G."/>
            <person name="Pisabarro A.G."/>
            <person name="Ramirez L."/>
            <person name="Santoyo F."/>
            <person name="Master E."/>
            <person name="Coutinho P.M."/>
            <person name="Henrissat B."/>
            <person name="Lombard V."/>
            <person name="Magnuson J.K."/>
            <person name="Kuees U."/>
            <person name="Hori C."/>
            <person name="Igarashi K."/>
            <person name="Samejima M."/>
            <person name="Held B.W."/>
            <person name="Barry K.W."/>
            <person name="LaButti K.M."/>
            <person name="Lapidus A."/>
            <person name="Lindquist E.A."/>
            <person name="Lucas S.M."/>
            <person name="Riley R."/>
            <person name="Salamov A.A."/>
            <person name="Hoffmeister D."/>
            <person name="Schwenk D."/>
            <person name="Hadar Y."/>
            <person name="Yarden O."/>
            <person name="de Vries R.P."/>
            <person name="Wiebenga A."/>
            <person name="Stenlid J."/>
            <person name="Eastwood D."/>
            <person name="Grigoriev I.V."/>
            <person name="Berka R.M."/>
            <person name="Blanchette R.A."/>
            <person name="Kersten P."/>
            <person name="Martinez A.T."/>
            <person name="Vicuna R."/>
            <person name="Cullen D."/>
        </authorList>
    </citation>
    <scope>NUCLEOTIDE SEQUENCE [LARGE SCALE GENOMIC DNA]</scope>
    <source>
        <strain evidence="3 4">B</strain>
    </source>
</reference>
<dbReference type="OrthoDB" id="4760524at2759"/>
<name>M2QXE1_CERS8</name>
<dbReference type="InterPro" id="IPR056884">
    <property type="entry name" value="NPHP3-like_N"/>
</dbReference>
<dbReference type="EMBL" id="KB445797">
    <property type="protein sequence ID" value="EMD36790.1"/>
    <property type="molecule type" value="Genomic_DNA"/>
</dbReference>
<dbReference type="PANTHER" id="PTHR10039:SF17">
    <property type="entry name" value="FUNGAL STAND N-TERMINAL GOODBYE DOMAIN-CONTAINING PROTEIN-RELATED"/>
    <property type="match status" value="1"/>
</dbReference>
<dbReference type="Pfam" id="PF24883">
    <property type="entry name" value="NPHP3_N"/>
    <property type="match status" value="1"/>
</dbReference>
<dbReference type="PROSITE" id="PS50837">
    <property type="entry name" value="NACHT"/>
    <property type="match status" value="1"/>
</dbReference>
<dbReference type="PANTHER" id="PTHR10039">
    <property type="entry name" value="AMELOGENIN"/>
    <property type="match status" value="1"/>
</dbReference>
<dbReference type="InterPro" id="IPR007111">
    <property type="entry name" value="NACHT_NTPase"/>
</dbReference>
<accession>M2QXE1</accession>
<keyword evidence="4" id="KW-1185">Reference proteome</keyword>
<dbReference type="InterPro" id="IPR059179">
    <property type="entry name" value="MLKL-like_MCAfunc"/>
</dbReference>
<dbReference type="HOGENOM" id="CLU_000288_6_14_1"/>
<dbReference type="AlphaFoldDB" id="M2QXE1"/>
<dbReference type="InterPro" id="IPR027417">
    <property type="entry name" value="P-loop_NTPase"/>
</dbReference>
<evidence type="ECO:0000256" key="1">
    <source>
        <dbReference type="ARBA" id="ARBA00022737"/>
    </source>
</evidence>